<comment type="caution">
    <text evidence="4">The sequence shown here is derived from an EMBL/GenBank/DDBJ whole genome shotgun (WGS) entry which is preliminary data.</text>
</comment>
<dbReference type="InterPro" id="IPR016164">
    <property type="entry name" value="FAD-linked_Oxase-like_C"/>
</dbReference>
<dbReference type="Proteomes" id="UP000533533">
    <property type="component" value="Unassembled WGS sequence"/>
</dbReference>
<dbReference type="SUPFAM" id="SSF55103">
    <property type="entry name" value="FAD-linked oxidases, C-terminal domain"/>
    <property type="match status" value="1"/>
</dbReference>
<evidence type="ECO:0000256" key="1">
    <source>
        <dbReference type="ARBA" id="ARBA00022630"/>
    </source>
</evidence>
<accession>A0ABR6FRL7</accession>
<feature type="domain" description="FAD-binding oxidoreductase/transferase type 4 C-terminal" evidence="3">
    <location>
        <begin position="2"/>
        <end position="28"/>
    </location>
</feature>
<proteinExistence type="predicted"/>
<evidence type="ECO:0000256" key="2">
    <source>
        <dbReference type="ARBA" id="ARBA00022827"/>
    </source>
</evidence>
<keyword evidence="5" id="KW-1185">Reference proteome</keyword>
<keyword evidence="1" id="KW-0285">Flavoprotein</keyword>
<dbReference type="EMBL" id="JACHVZ010000009">
    <property type="protein sequence ID" value="MBB2929234.1"/>
    <property type="molecule type" value="Genomic_DNA"/>
</dbReference>
<dbReference type="RefSeq" id="WP_243413321.1">
    <property type="nucleotide sequence ID" value="NZ_JACHVZ010000009.1"/>
</dbReference>
<keyword evidence="2" id="KW-0274">FAD</keyword>
<reference evidence="4 5" key="1">
    <citation type="submission" date="2020-08" db="EMBL/GenBank/DDBJ databases">
        <title>Genomic Encyclopedia of Type Strains, Phase IV (KMG-V): Genome sequencing to study the core and pangenomes of soil and plant-associated prokaryotes.</title>
        <authorList>
            <person name="Whitman W."/>
        </authorList>
    </citation>
    <scope>NUCLEOTIDE SEQUENCE [LARGE SCALE GENOMIC DNA]</scope>
    <source>
        <strain evidence="4 5">SRMrh-85</strain>
    </source>
</reference>
<gene>
    <name evidence="4" type="ORF">FHX59_003665</name>
</gene>
<name>A0ABR6FRL7_9BURK</name>
<dbReference type="InterPro" id="IPR004113">
    <property type="entry name" value="FAD-bd_oxidored_4_C"/>
</dbReference>
<evidence type="ECO:0000259" key="3">
    <source>
        <dbReference type="Pfam" id="PF02913"/>
    </source>
</evidence>
<organism evidence="4 5">
    <name type="scientific">Paraburkholderia silvatlantica</name>
    <dbReference type="NCBI Taxonomy" id="321895"/>
    <lineage>
        <taxon>Bacteria</taxon>
        <taxon>Pseudomonadati</taxon>
        <taxon>Pseudomonadota</taxon>
        <taxon>Betaproteobacteria</taxon>
        <taxon>Burkholderiales</taxon>
        <taxon>Burkholderiaceae</taxon>
        <taxon>Paraburkholderia</taxon>
    </lineage>
</organism>
<evidence type="ECO:0000313" key="5">
    <source>
        <dbReference type="Proteomes" id="UP000533533"/>
    </source>
</evidence>
<dbReference type="Pfam" id="PF02913">
    <property type="entry name" value="FAD-oxidase_C"/>
    <property type="match status" value="1"/>
</dbReference>
<dbReference type="InterPro" id="IPR016171">
    <property type="entry name" value="Vanillyl_alc_oxidase_C-sub2"/>
</dbReference>
<protein>
    <recommendedName>
        <fullName evidence="3">FAD-binding oxidoreductase/transferase type 4 C-terminal domain-containing protein</fullName>
    </recommendedName>
</protein>
<sequence length="101" mass="11292">MYSPELMGAFRAFKAIWDPRGRMNPGKLVDAMPVDDNLRRGPTYRRVDVSSPFTFGDLGKPDTLARATKRCIGMGQCRSLSGGTMCSSYRVARREVFDARP</sequence>
<dbReference type="Gene3D" id="1.10.45.10">
    <property type="entry name" value="Vanillyl-alcohol Oxidase, Chain A, domain 4"/>
    <property type="match status" value="1"/>
</dbReference>
<evidence type="ECO:0000313" key="4">
    <source>
        <dbReference type="EMBL" id="MBB2929234.1"/>
    </source>
</evidence>